<evidence type="ECO:0000256" key="1">
    <source>
        <dbReference type="ARBA" id="ARBA00008007"/>
    </source>
</evidence>
<dbReference type="EMBL" id="JABEQI010000010">
    <property type="protein sequence ID" value="MBB2187644.1"/>
    <property type="molecule type" value="Genomic_DNA"/>
</dbReference>
<protein>
    <submittedName>
        <fullName evidence="4">ComF family protein</fullName>
    </submittedName>
</protein>
<dbReference type="PANTHER" id="PTHR47505:SF1">
    <property type="entry name" value="DNA UTILIZATION PROTEIN YHGH"/>
    <property type="match status" value="1"/>
</dbReference>
<dbReference type="AlphaFoldDB" id="A0A7W4JMU5"/>
<evidence type="ECO:0000313" key="4">
    <source>
        <dbReference type="EMBL" id="MBB2187644.1"/>
    </source>
</evidence>
<dbReference type="Pfam" id="PF00156">
    <property type="entry name" value="Pribosyltran"/>
    <property type="match status" value="1"/>
</dbReference>
<sequence>MVGTTRDAGETRSAHGEAGSLPRRIAARVLDLLLPPDCPACHQPVDRAGLLCPDCFRAMRFIAEPCCARCGQPFSASAPGSAGRSCAPCLDHPPSWRNGRAAMIYDERSRVLILRLKYADRTDLAPLLARHMVRAGRELLAEADLLVPVPLHRGRLFRRRYNQAGLLAVAIGRIAHLPVVPDALQRVRGTPALARLGAAARQEVLRGAIVARPSRRNRLAGRRVILVDDVMTTGATLGACARAVLAAGAVSVDVLVAARAPDPARVGSDGGRTAGE</sequence>
<comment type="similarity">
    <text evidence="1">Belongs to the ComF/GntX family.</text>
</comment>
<dbReference type="PANTHER" id="PTHR47505">
    <property type="entry name" value="DNA UTILIZATION PROTEIN YHGH"/>
    <property type="match status" value="1"/>
</dbReference>
<dbReference type="RefSeq" id="WP_114728279.1">
    <property type="nucleotide sequence ID" value="NZ_BJMI01000008.1"/>
</dbReference>
<dbReference type="CDD" id="cd06223">
    <property type="entry name" value="PRTases_typeI"/>
    <property type="match status" value="1"/>
</dbReference>
<feature type="domain" description="Double zinc ribbon" evidence="3">
    <location>
        <begin position="29"/>
        <end position="90"/>
    </location>
</feature>
<feature type="domain" description="Phosphoribosyltransferase" evidence="2">
    <location>
        <begin position="207"/>
        <end position="261"/>
    </location>
</feature>
<name>A0A7W4JMU5_GLULI</name>
<comment type="caution">
    <text evidence="4">The sequence shown here is derived from an EMBL/GenBank/DDBJ whole genome shotgun (WGS) entry which is preliminary data.</text>
</comment>
<dbReference type="Proteomes" id="UP000562982">
    <property type="component" value="Unassembled WGS sequence"/>
</dbReference>
<dbReference type="InterPro" id="IPR051910">
    <property type="entry name" value="ComF/GntX_DNA_util-trans"/>
</dbReference>
<dbReference type="InterPro" id="IPR029057">
    <property type="entry name" value="PRTase-like"/>
</dbReference>
<organism evidence="4 5">
    <name type="scientific">Gluconacetobacter liquefaciens</name>
    <name type="common">Acetobacter liquefaciens</name>
    <dbReference type="NCBI Taxonomy" id="89584"/>
    <lineage>
        <taxon>Bacteria</taxon>
        <taxon>Pseudomonadati</taxon>
        <taxon>Pseudomonadota</taxon>
        <taxon>Alphaproteobacteria</taxon>
        <taxon>Acetobacterales</taxon>
        <taxon>Acetobacteraceae</taxon>
        <taxon>Gluconacetobacter</taxon>
    </lineage>
</organism>
<evidence type="ECO:0000259" key="3">
    <source>
        <dbReference type="Pfam" id="PF18912"/>
    </source>
</evidence>
<dbReference type="Gene3D" id="3.40.50.2020">
    <property type="match status" value="1"/>
</dbReference>
<dbReference type="OrthoDB" id="9779910at2"/>
<accession>A0A7W4JMU5</accession>
<reference evidence="4 5" key="1">
    <citation type="submission" date="2020-04" db="EMBL/GenBank/DDBJ databases">
        <title>Description of novel Gluconacetobacter.</title>
        <authorList>
            <person name="Sombolestani A."/>
        </authorList>
    </citation>
    <scope>NUCLEOTIDE SEQUENCE [LARGE SCALE GENOMIC DNA]</scope>
    <source>
        <strain evidence="4 5">LMG 1382</strain>
    </source>
</reference>
<dbReference type="InterPro" id="IPR044005">
    <property type="entry name" value="DZR_2"/>
</dbReference>
<dbReference type="InterPro" id="IPR000836">
    <property type="entry name" value="PRTase_dom"/>
</dbReference>
<evidence type="ECO:0000313" key="5">
    <source>
        <dbReference type="Proteomes" id="UP000562982"/>
    </source>
</evidence>
<gene>
    <name evidence="4" type="ORF">HLH32_14915</name>
</gene>
<evidence type="ECO:0000259" key="2">
    <source>
        <dbReference type="Pfam" id="PF00156"/>
    </source>
</evidence>
<proteinExistence type="inferred from homology"/>
<dbReference type="Pfam" id="PF18912">
    <property type="entry name" value="DZR_2"/>
    <property type="match status" value="1"/>
</dbReference>
<dbReference type="SUPFAM" id="SSF53271">
    <property type="entry name" value="PRTase-like"/>
    <property type="match status" value="1"/>
</dbReference>